<dbReference type="GO" id="GO:0071949">
    <property type="term" value="F:FAD binding"/>
    <property type="evidence" value="ECO:0007669"/>
    <property type="project" value="InterPro"/>
</dbReference>
<evidence type="ECO:0000256" key="1">
    <source>
        <dbReference type="ARBA" id="ARBA00023002"/>
    </source>
</evidence>
<feature type="domain" description="FAD-binding" evidence="3">
    <location>
        <begin position="3"/>
        <end position="307"/>
    </location>
</feature>
<evidence type="ECO:0000313" key="5">
    <source>
        <dbReference type="Proteomes" id="UP000530928"/>
    </source>
</evidence>
<dbReference type="InterPro" id="IPR050493">
    <property type="entry name" value="FAD-dep_Monooxygenase_BioMet"/>
</dbReference>
<dbReference type="AlphaFoldDB" id="A0A7W0CMP1"/>
<organism evidence="4 5">
    <name type="scientific">Nonomuraea soli</name>
    <dbReference type="NCBI Taxonomy" id="1032476"/>
    <lineage>
        <taxon>Bacteria</taxon>
        <taxon>Bacillati</taxon>
        <taxon>Actinomycetota</taxon>
        <taxon>Actinomycetes</taxon>
        <taxon>Streptosporangiales</taxon>
        <taxon>Streptosporangiaceae</taxon>
        <taxon>Nonomuraea</taxon>
    </lineage>
</organism>
<dbReference type="Pfam" id="PF01494">
    <property type="entry name" value="FAD_binding_3"/>
    <property type="match status" value="1"/>
</dbReference>
<evidence type="ECO:0000256" key="2">
    <source>
        <dbReference type="ARBA" id="ARBA00023033"/>
    </source>
</evidence>
<name>A0A7W0CMP1_9ACTN</name>
<dbReference type="PRINTS" id="PR00420">
    <property type="entry name" value="RNGMNOXGNASE"/>
</dbReference>
<keyword evidence="1" id="KW-0560">Oxidoreductase</keyword>
<dbReference type="SUPFAM" id="SSF51905">
    <property type="entry name" value="FAD/NAD(P)-binding domain"/>
    <property type="match status" value="1"/>
</dbReference>
<gene>
    <name evidence="4" type="ORF">HNR30_005183</name>
</gene>
<sequence length="390" mass="41097">MRAVVIGAGIGGLTAAIALHRKGWEVEVLERAPQLEPVGSGLAIAANALKALDVIGVGDEVRKLSAIQGTAGLRSSDGKWLMRTTNDRAVATFGDSIVLLRRATLTELLVERLPKGALRLGVEAGFGAGTELGAGPVSEVGVDDLADRFGADLVVAADGIHSAARRALFPGHPAPIYAGVTAWRAIVPKPEGVVQTHETWGRGLVFGVMPLAGSEVYVYATDVVPAGSTFADERAELVRRFGSWHDPIPELLQGAEKVLRNDVYYLDKPLPAMHRGRVALLGDAAHPMTPNLGQGACQAIEDAVTLAATAPDLEAYTRARLERTAMIVARSAAINRAVTLTHPLAVRLRNLGVRLGGKLSPDLLLRSQAPVLGWEPPAASWSGREPGARV</sequence>
<evidence type="ECO:0000313" key="4">
    <source>
        <dbReference type="EMBL" id="MBA2893822.1"/>
    </source>
</evidence>
<keyword evidence="2" id="KW-0503">Monooxygenase</keyword>
<protein>
    <submittedName>
        <fullName evidence="4">2-polyprenyl-6-methoxyphenol hydroxylase-like FAD-dependent oxidoreductase</fullName>
    </submittedName>
</protein>
<dbReference type="InterPro" id="IPR036188">
    <property type="entry name" value="FAD/NAD-bd_sf"/>
</dbReference>
<evidence type="ECO:0000259" key="3">
    <source>
        <dbReference type="Pfam" id="PF01494"/>
    </source>
</evidence>
<dbReference type="EMBL" id="JACDUR010000005">
    <property type="protein sequence ID" value="MBA2893822.1"/>
    <property type="molecule type" value="Genomic_DNA"/>
</dbReference>
<dbReference type="RefSeq" id="WP_181612584.1">
    <property type="nucleotide sequence ID" value="NZ_BAABAM010000005.1"/>
</dbReference>
<reference evidence="4 5" key="1">
    <citation type="submission" date="2020-07" db="EMBL/GenBank/DDBJ databases">
        <title>Genomic Encyclopedia of Type Strains, Phase IV (KMG-IV): sequencing the most valuable type-strain genomes for metagenomic binning, comparative biology and taxonomic classification.</title>
        <authorList>
            <person name="Goeker M."/>
        </authorList>
    </citation>
    <scope>NUCLEOTIDE SEQUENCE [LARGE SCALE GENOMIC DNA]</scope>
    <source>
        <strain evidence="4 5">DSM 45533</strain>
    </source>
</reference>
<dbReference type="Gene3D" id="3.50.50.60">
    <property type="entry name" value="FAD/NAD(P)-binding domain"/>
    <property type="match status" value="1"/>
</dbReference>
<dbReference type="PANTHER" id="PTHR13789">
    <property type="entry name" value="MONOOXYGENASE"/>
    <property type="match status" value="1"/>
</dbReference>
<comment type="caution">
    <text evidence="4">The sequence shown here is derived from an EMBL/GenBank/DDBJ whole genome shotgun (WGS) entry which is preliminary data.</text>
</comment>
<dbReference type="PANTHER" id="PTHR13789:SF309">
    <property type="entry name" value="PUTATIVE (AFU_ORTHOLOGUE AFUA_6G14510)-RELATED"/>
    <property type="match status" value="1"/>
</dbReference>
<dbReference type="GO" id="GO:0004497">
    <property type="term" value="F:monooxygenase activity"/>
    <property type="evidence" value="ECO:0007669"/>
    <property type="project" value="UniProtKB-KW"/>
</dbReference>
<keyword evidence="5" id="KW-1185">Reference proteome</keyword>
<dbReference type="Proteomes" id="UP000530928">
    <property type="component" value="Unassembled WGS sequence"/>
</dbReference>
<proteinExistence type="predicted"/>
<accession>A0A7W0CMP1</accession>
<dbReference type="InterPro" id="IPR002938">
    <property type="entry name" value="FAD-bd"/>
</dbReference>